<sequence length="72" mass="7970">MNRPAGPEDKPADKAEHGYRNEVSWDGGQGHQPYANQGEREPEPGAAEYSEGDRGVHSGENLEQLEEVKRKP</sequence>
<comment type="caution">
    <text evidence="2">The sequence shown here is derived from an EMBL/GenBank/DDBJ whole genome shotgun (WGS) entry which is preliminary data.</text>
</comment>
<evidence type="ECO:0000313" key="2">
    <source>
        <dbReference type="EMBL" id="TFZ01218.1"/>
    </source>
</evidence>
<dbReference type="RefSeq" id="WP_135284516.1">
    <property type="nucleotide sequence ID" value="NZ_SMLL01000003.1"/>
</dbReference>
<evidence type="ECO:0000313" key="3">
    <source>
        <dbReference type="Proteomes" id="UP000297564"/>
    </source>
</evidence>
<feature type="compositionally biased region" description="Basic and acidic residues" evidence="1">
    <location>
        <begin position="1"/>
        <end position="20"/>
    </location>
</feature>
<organism evidence="2 3">
    <name type="scientific">Ramlibacter rhizophilus</name>
    <dbReference type="NCBI Taxonomy" id="1781167"/>
    <lineage>
        <taxon>Bacteria</taxon>
        <taxon>Pseudomonadati</taxon>
        <taxon>Pseudomonadota</taxon>
        <taxon>Betaproteobacteria</taxon>
        <taxon>Burkholderiales</taxon>
        <taxon>Comamonadaceae</taxon>
        <taxon>Ramlibacter</taxon>
    </lineage>
</organism>
<gene>
    <name evidence="2" type="ORF">EZ242_07495</name>
</gene>
<keyword evidence="3" id="KW-1185">Reference proteome</keyword>
<name>A0A4Z0BSI2_9BURK</name>
<proteinExistence type="predicted"/>
<accession>A0A4Z0BSI2</accession>
<reference evidence="2 3" key="1">
    <citation type="submission" date="2019-03" db="EMBL/GenBank/DDBJ databases">
        <title>Ramlibacter rhizophilus CCTCC AB2015357, whole genome shotgun sequence.</title>
        <authorList>
            <person name="Zhang X."/>
            <person name="Feng G."/>
            <person name="Zhu H."/>
        </authorList>
    </citation>
    <scope>NUCLEOTIDE SEQUENCE [LARGE SCALE GENOMIC DNA]</scope>
    <source>
        <strain evidence="2 3">CCTCC AB2015357</strain>
    </source>
</reference>
<protein>
    <submittedName>
        <fullName evidence="2">Uncharacterized protein</fullName>
    </submittedName>
</protein>
<evidence type="ECO:0000256" key="1">
    <source>
        <dbReference type="SAM" id="MobiDB-lite"/>
    </source>
</evidence>
<dbReference type="EMBL" id="SMLL01000003">
    <property type="protein sequence ID" value="TFZ01218.1"/>
    <property type="molecule type" value="Genomic_DNA"/>
</dbReference>
<feature type="region of interest" description="Disordered" evidence="1">
    <location>
        <begin position="1"/>
        <end position="72"/>
    </location>
</feature>
<dbReference type="AlphaFoldDB" id="A0A4Z0BSI2"/>
<dbReference type="Proteomes" id="UP000297564">
    <property type="component" value="Unassembled WGS sequence"/>
</dbReference>
<dbReference type="OrthoDB" id="8910547at2"/>